<accession>A0A098BTW4</accession>
<dbReference type="Pfam" id="PF04909">
    <property type="entry name" value="Amidohydro_2"/>
    <property type="match status" value="1"/>
</dbReference>
<dbReference type="PANTHER" id="PTHR35563">
    <property type="entry name" value="BARREL METAL-DEPENDENT HYDROLASE, PUTATIVE (AFU_ORTHOLOGUE AFUA_1G16240)-RELATED"/>
    <property type="match status" value="1"/>
</dbReference>
<feature type="domain" description="Amidohydrolase-related" evidence="1">
    <location>
        <begin position="11"/>
        <end position="252"/>
    </location>
</feature>
<dbReference type="GO" id="GO:0016787">
    <property type="term" value="F:hydrolase activity"/>
    <property type="evidence" value="ECO:0007669"/>
    <property type="project" value="UniProtKB-KW"/>
</dbReference>
<dbReference type="PANTHER" id="PTHR35563:SF2">
    <property type="entry name" value="BARREL METAL-DEPENDENT HYDROLASE, PUTATIVE (AFU_ORTHOLOGUE AFUA_1G16240)-RELATED"/>
    <property type="match status" value="1"/>
</dbReference>
<dbReference type="Gene3D" id="3.20.20.140">
    <property type="entry name" value="Metal-dependent hydrolases"/>
    <property type="match status" value="1"/>
</dbReference>
<dbReference type="SUPFAM" id="SSF51556">
    <property type="entry name" value="Metallo-dependent hydrolases"/>
    <property type="match status" value="1"/>
</dbReference>
<dbReference type="Proteomes" id="UP000042997">
    <property type="component" value="Unassembled WGS sequence"/>
</dbReference>
<organism evidence="2 3">
    <name type="scientific">Rhodococcus ruber</name>
    <dbReference type="NCBI Taxonomy" id="1830"/>
    <lineage>
        <taxon>Bacteria</taxon>
        <taxon>Bacillati</taxon>
        <taxon>Actinomycetota</taxon>
        <taxon>Actinomycetes</taxon>
        <taxon>Mycobacteriales</taxon>
        <taxon>Nocardiaceae</taxon>
        <taxon>Rhodococcus</taxon>
    </lineage>
</organism>
<keyword evidence="2" id="KW-0378">Hydrolase</keyword>
<protein>
    <submittedName>
        <fullName evidence="2">Amidohydrolase 2</fullName>
    </submittedName>
</protein>
<dbReference type="InterPro" id="IPR052358">
    <property type="entry name" value="Aro_Compnd_Degr_Hydrolases"/>
</dbReference>
<evidence type="ECO:0000259" key="1">
    <source>
        <dbReference type="Pfam" id="PF04909"/>
    </source>
</evidence>
<dbReference type="AlphaFoldDB" id="A0A098BTW4"/>
<evidence type="ECO:0000313" key="2">
    <source>
        <dbReference type="EMBL" id="CDZ91156.1"/>
    </source>
</evidence>
<name>A0A098BTW4_9NOCA</name>
<sequence length="254" mass="27274">MTGAHRMPIFDAHFHIVDPRFPVIPNQGYVPPPFTVTDYLERVRGLGVTGGVVVSGSFHGFDQSYLLDALALLGPGFVGVTQLPATVTDDEITRLNDAGVRGIRFNIRRGGSESVDHLGTLARRVHDVAGWHTELYVDARALPELTGTIAALPAVSIDHLGLSAAGLPHLAALVDRGVRVKATGFGRVDFDVAPALRAVADRNPHALMFGTDLPSTRAPRPFLDADVEIVTDALGPELAARVLHDNAAQFYRVR</sequence>
<dbReference type="OrthoDB" id="5450317at2"/>
<dbReference type="eggNOG" id="COG3618">
    <property type="taxonomic scope" value="Bacteria"/>
</dbReference>
<proteinExistence type="predicted"/>
<dbReference type="InterPro" id="IPR006680">
    <property type="entry name" value="Amidohydro-rel"/>
</dbReference>
<gene>
    <name evidence="2" type="ORF">RHRU231_800083</name>
</gene>
<evidence type="ECO:0000313" key="3">
    <source>
        <dbReference type="Proteomes" id="UP000042997"/>
    </source>
</evidence>
<dbReference type="InterPro" id="IPR032466">
    <property type="entry name" value="Metal_Hydrolase"/>
</dbReference>
<reference evidence="2 3" key="1">
    <citation type="journal article" date="2014" name="Genome Announc.">
        <title>Draft Genome Sequence of Propane- and Butane-Oxidizing Actinobacterium Rhodococcus ruber IEGM 231.</title>
        <authorList>
            <person name="Ivshina I.B."/>
            <person name="Kuyukina M.S."/>
            <person name="Krivoruchko A.V."/>
            <person name="Barbe V."/>
            <person name="Fischer C."/>
        </authorList>
    </citation>
    <scope>NUCLEOTIDE SEQUENCE [LARGE SCALE GENOMIC DNA]</scope>
</reference>
<dbReference type="RefSeq" id="WP_040274319.1">
    <property type="nucleotide sequence ID" value="NZ_JAJNCM010000002.1"/>
</dbReference>
<dbReference type="EMBL" id="CCSD01000095">
    <property type="protein sequence ID" value="CDZ91156.1"/>
    <property type="molecule type" value="Genomic_DNA"/>
</dbReference>